<organism evidence="2 3">
    <name type="scientific">Anopheles merus</name>
    <name type="common">Mosquito</name>
    <dbReference type="NCBI Taxonomy" id="30066"/>
    <lineage>
        <taxon>Eukaryota</taxon>
        <taxon>Metazoa</taxon>
        <taxon>Ecdysozoa</taxon>
        <taxon>Arthropoda</taxon>
        <taxon>Hexapoda</taxon>
        <taxon>Insecta</taxon>
        <taxon>Pterygota</taxon>
        <taxon>Neoptera</taxon>
        <taxon>Endopterygota</taxon>
        <taxon>Diptera</taxon>
        <taxon>Nematocera</taxon>
        <taxon>Culicoidea</taxon>
        <taxon>Culicidae</taxon>
        <taxon>Anophelinae</taxon>
        <taxon>Anopheles</taxon>
    </lineage>
</organism>
<accession>A0A182V531</accession>
<name>A0A182V531_ANOME</name>
<dbReference type="VEuPathDB" id="VectorBase:AMEM008990"/>
<evidence type="ECO:0000313" key="2">
    <source>
        <dbReference type="EnsemblMetazoa" id="AMEM008990-PA"/>
    </source>
</evidence>
<evidence type="ECO:0000256" key="1">
    <source>
        <dbReference type="SAM" id="Phobius"/>
    </source>
</evidence>
<dbReference type="Proteomes" id="UP000075903">
    <property type="component" value="Unassembled WGS sequence"/>
</dbReference>
<protein>
    <submittedName>
        <fullName evidence="2">Uncharacterized protein</fullName>
    </submittedName>
</protein>
<keyword evidence="1" id="KW-0812">Transmembrane</keyword>
<keyword evidence="1" id="KW-1133">Transmembrane helix</keyword>
<evidence type="ECO:0000313" key="3">
    <source>
        <dbReference type="Proteomes" id="UP000075903"/>
    </source>
</evidence>
<feature type="transmembrane region" description="Helical" evidence="1">
    <location>
        <begin position="54"/>
        <end position="76"/>
    </location>
</feature>
<keyword evidence="3" id="KW-1185">Reference proteome</keyword>
<proteinExistence type="predicted"/>
<sequence>MFSPAISSPFIADWKGRQVDKARNPTVKLQVMLTIRPGPSPRTVTRTVLKPRSIALVLMLIAVACAAMFVPLRVFLKPSMPHERINCGTPLASVIEMMVLFGDTRMWQIGISLNGTPLIREVDFSTKTESKNGPKF</sequence>
<dbReference type="EnsemblMetazoa" id="AMEM008990-RA">
    <property type="protein sequence ID" value="AMEM008990-PA"/>
    <property type="gene ID" value="AMEM008990"/>
</dbReference>
<keyword evidence="1" id="KW-0472">Membrane</keyword>
<dbReference type="AlphaFoldDB" id="A0A182V531"/>
<reference evidence="2" key="1">
    <citation type="submission" date="2020-05" db="UniProtKB">
        <authorList>
            <consortium name="EnsemblMetazoa"/>
        </authorList>
    </citation>
    <scope>IDENTIFICATION</scope>
    <source>
        <strain evidence="2">MAF</strain>
    </source>
</reference>